<gene>
    <name evidence="1" type="ORF">Rhow_002367</name>
</gene>
<evidence type="ECO:0000313" key="2">
    <source>
        <dbReference type="Proteomes" id="UP000287519"/>
    </source>
</evidence>
<keyword evidence="2" id="KW-1185">Reference proteome</keyword>
<organism evidence="1 2">
    <name type="scientific">Rhodococcus wratislaviensis</name>
    <name type="common">Tsukamurella wratislaviensis</name>
    <dbReference type="NCBI Taxonomy" id="44752"/>
    <lineage>
        <taxon>Bacteria</taxon>
        <taxon>Bacillati</taxon>
        <taxon>Actinomycetota</taxon>
        <taxon>Actinomycetes</taxon>
        <taxon>Mycobacteriales</taxon>
        <taxon>Nocardiaceae</taxon>
        <taxon>Rhodococcus</taxon>
    </lineage>
</organism>
<protein>
    <submittedName>
        <fullName evidence="1">Putative transposase</fullName>
    </submittedName>
</protein>
<name>A0A402C5H5_RHOWR</name>
<comment type="caution">
    <text evidence="1">The sequence shown here is derived from an EMBL/GenBank/DDBJ whole genome shotgun (WGS) entry which is preliminary data.</text>
</comment>
<evidence type="ECO:0000313" key="1">
    <source>
        <dbReference type="EMBL" id="GCE38843.1"/>
    </source>
</evidence>
<proteinExistence type="predicted"/>
<accession>A0A402C5H5</accession>
<sequence length="68" mass="7458">MCATEGVVEQVVPRCFEQAWGNMKSTELANLCPDTLDEVRVATESGLTRIGSIYDLCHSFLNHTGLSL</sequence>
<dbReference type="EMBL" id="BHYM01000022">
    <property type="protein sequence ID" value="GCE38843.1"/>
    <property type="molecule type" value="Genomic_DNA"/>
</dbReference>
<dbReference type="Proteomes" id="UP000287519">
    <property type="component" value="Unassembled WGS sequence"/>
</dbReference>
<reference evidence="1 2" key="1">
    <citation type="submission" date="2018-11" db="EMBL/GenBank/DDBJ databases">
        <title>Microbial catabolism of amino acid.</title>
        <authorList>
            <person name="Hibi M."/>
            <person name="Ogawa J."/>
        </authorList>
    </citation>
    <scope>NUCLEOTIDE SEQUENCE [LARGE SCALE GENOMIC DNA]</scope>
    <source>
        <strain evidence="1 2">C31-06</strain>
    </source>
</reference>
<dbReference type="AlphaFoldDB" id="A0A402C5H5"/>